<dbReference type="Proteomes" id="UP000557872">
    <property type="component" value="Unassembled WGS sequence"/>
</dbReference>
<evidence type="ECO:0000256" key="2">
    <source>
        <dbReference type="ARBA" id="ARBA00022692"/>
    </source>
</evidence>
<keyword evidence="2" id="KW-0812">Transmembrane</keyword>
<dbReference type="PANTHER" id="PTHR46140:SF1">
    <property type="entry name" value="VACUOLAR TRANSPORTER CHAPERONE COMPLEX SUBUNIT 4-RELATED"/>
    <property type="match status" value="1"/>
</dbReference>
<dbReference type="Pfam" id="PF09359">
    <property type="entry name" value="VTC"/>
    <property type="match status" value="1"/>
</dbReference>
<feature type="domain" description="VTC" evidence="5">
    <location>
        <begin position="6"/>
        <end position="225"/>
    </location>
</feature>
<dbReference type="InterPro" id="IPR018966">
    <property type="entry name" value="VTC_domain"/>
</dbReference>
<dbReference type="InterPro" id="IPR042267">
    <property type="entry name" value="VTC_sf"/>
</dbReference>
<dbReference type="AlphaFoldDB" id="A0A851GHD1"/>
<keyword evidence="7" id="KW-1185">Reference proteome</keyword>
<dbReference type="EMBL" id="JACBAZ010000008">
    <property type="protein sequence ID" value="NWK57198.1"/>
    <property type="molecule type" value="Genomic_DNA"/>
</dbReference>
<protein>
    <submittedName>
        <fullName evidence="6">Polyphosphate polymerase domain-containing protein</fullName>
    </submittedName>
</protein>
<dbReference type="GO" id="GO:0012505">
    <property type="term" value="C:endomembrane system"/>
    <property type="evidence" value="ECO:0007669"/>
    <property type="project" value="UniProtKB-SubCell"/>
</dbReference>
<evidence type="ECO:0000256" key="1">
    <source>
        <dbReference type="ARBA" id="ARBA00004127"/>
    </source>
</evidence>
<keyword evidence="4" id="KW-0472">Membrane</keyword>
<accession>A0A851GHD1</accession>
<name>A0A851GHD1_9BACT</name>
<proteinExistence type="predicted"/>
<comment type="subcellular location">
    <subcellularLocation>
        <location evidence="1">Endomembrane system</location>
        <topology evidence="1">Multi-pass membrane protein</topology>
    </subcellularLocation>
</comment>
<evidence type="ECO:0000259" key="5">
    <source>
        <dbReference type="Pfam" id="PF09359"/>
    </source>
</evidence>
<gene>
    <name evidence="6" type="ORF">HW115_16365</name>
</gene>
<evidence type="ECO:0000313" key="7">
    <source>
        <dbReference type="Proteomes" id="UP000557872"/>
    </source>
</evidence>
<dbReference type="Gene3D" id="3.20.100.30">
    <property type="entry name" value="VTC, catalytic tunnel domain"/>
    <property type="match status" value="1"/>
</dbReference>
<dbReference type="InterPro" id="IPR051572">
    <property type="entry name" value="VTC_Complex_Subunit"/>
</dbReference>
<comment type="caution">
    <text evidence="6">The sequence shown here is derived from an EMBL/GenBank/DDBJ whole genome shotgun (WGS) entry which is preliminary data.</text>
</comment>
<evidence type="ECO:0000256" key="4">
    <source>
        <dbReference type="ARBA" id="ARBA00023136"/>
    </source>
</evidence>
<dbReference type="GO" id="GO:0006799">
    <property type="term" value="P:polyphosphate biosynthetic process"/>
    <property type="evidence" value="ECO:0007669"/>
    <property type="project" value="UniProtKB-ARBA"/>
</dbReference>
<dbReference type="PANTHER" id="PTHR46140">
    <property type="entry name" value="VACUOLAR TRANSPORTER CHAPERONE 1-RELATED"/>
    <property type="match status" value="1"/>
</dbReference>
<organism evidence="6 7">
    <name type="scientific">Oceaniferula marina</name>
    <dbReference type="NCBI Taxonomy" id="2748318"/>
    <lineage>
        <taxon>Bacteria</taxon>
        <taxon>Pseudomonadati</taxon>
        <taxon>Verrucomicrobiota</taxon>
        <taxon>Verrucomicrobiia</taxon>
        <taxon>Verrucomicrobiales</taxon>
        <taxon>Verrucomicrobiaceae</taxon>
        <taxon>Oceaniferula</taxon>
    </lineage>
</organism>
<sequence length="271" mass="31197">MSVRDEVINVVEQHTGYDEEAGGSSQYPIISQYYDNAFRDCYWEKQRGQKSRRKLRIRVYGSNAGEMPPTTFIEVKHKCDGRGVKRRLRLPMEDALDLAEGKVEKMLVDGGRMSRYERMVVNEILGLVEQRQFKFLCTMRYDRQAFVGGEDAPDLRVTFDTGIACRFEQLDLQADDQRFQHYLLPDDHCIMEVKTCSVVPSWLRELIGAKALVRRGFSKFCTALEHHDPVIREACYGPNTVPFPADHPIKGRRRPVAYNDEIQSASVIAQI</sequence>
<evidence type="ECO:0000313" key="6">
    <source>
        <dbReference type="EMBL" id="NWK57198.1"/>
    </source>
</evidence>
<keyword evidence="3" id="KW-1133">Transmembrane helix</keyword>
<dbReference type="CDD" id="cd07750">
    <property type="entry name" value="PolyPPase_VTC_like"/>
    <property type="match status" value="1"/>
</dbReference>
<evidence type="ECO:0000256" key="3">
    <source>
        <dbReference type="ARBA" id="ARBA00022989"/>
    </source>
</evidence>
<reference evidence="6 7" key="1">
    <citation type="submission" date="2020-07" db="EMBL/GenBank/DDBJ databases">
        <title>Roseicoccus Jingziensis gen. nov., sp. nov., isolated from coastal seawater.</title>
        <authorList>
            <person name="Feng X."/>
        </authorList>
    </citation>
    <scope>NUCLEOTIDE SEQUENCE [LARGE SCALE GENOMIC DNA]</scope>
    <source>
        <strain evidence="6 7">N1E253</strain>
    </source>
</reference>